<dbReference type="AlphaFoldDB" id="A0AAV4WTC7"/>
<evidence type="ECO:0000313" key="2">
    <source>
        <dbReference type="Proteomes" id="UP001054945"/>
    </source>
</evidence>
<gene>
    <name evidence="1" type="ORF">CEXT_330861</name>
</gene>
<name>A0AAV4WTC7_CAEEX</name>
<accession>A0AAV4WTC7</accession>
<protein>
    <submittedName>
        <fullName evidence="1">Uncharacterized protein</fullName>
    </submittedName>
</protein>
<evidence type="ECO:0000313" key="1">
    <source>
        <dbReference type="EMBL" id="GIY85736.1"/>
    </source>
</evidence>
<reference evidence="1 2" key="1">
    <citation type="submission" date="2021-06" db="EMBL/GenBank/DDBJ databases">
        <title>Caerostris extrusa draft genome.</title>
        <authorList>
            <person name="Kono N."/>
            <person name="Arakawa K."/>
        </authorList>
    </citation>
    <scope>NUCLEOTIDE SEQUENCE [LARGE SCALE GENOMIC DNA]</scope>
</reference>
<keyword evidence="2" id="KW-1185">Reference proteome</keyword>
<dbReference type="Proteomes" id="UP001054945">
    <property type="component" value="Unassembled WGS sequence"/>
</dbReference>
<comment type="caution">
    <text evidence="1">The sequence shown here is derived from an EMBL/GenBank/DDBJ whole genome shotgun (WGS) entry which is preliminary data.</text>
</comment>
<sequence length="121" mass="14201">MTCECHRPLSAVLESLCWSQPPENPQYFSRAGDRDGHANLIVPEHSAQRQLLYPVETRVQLGLWNVRKCYTIKESIDQLKFRYPNNLLFKARCEEFLGSNLKGHFFPLSLYPHRMSKHEQI</sequence>
<dbReference type="EMBL" id="BPLR01016684">
    <property type="protein sequence ID" value="GIY85736.1"/>
    <property type="molecule type" value="Genomic_DNA"/>
</dbReference>
<proteinExistence type="predicted"/>
<organism evidence="1 2">
    <name type="scientific">Caerostris extrusa</name>
    <name type="common">Bark spider</name>
    <name type="synonym">Caerostris bankana</name>
    <dbReference type="NCBI Taxonomy" id="172846"/>
    <lineage>
        <taxon>Eukaryota</taxon>
        <taxon>Metazoa</taxon>
        <taxon>Ecdysozoa</taxon>
        <taxon>Arthropoda</taxon>
        <taxon>Chelicerata</taxon>
        <taxon>Arachnida</taxon>
        <taxon>Araneae</taxon>
        <taxon>Araneomorphae</taxon>
        <taxon>Entelegynae</taxon>
        <taxon>Araneoidea</taxon>
        <taxon>Araneidae</taxon>
        <taxon>Caerostris</taxon>
    </lineage>
</organism>